<evidence type="ECO:0000256" key="6">
    <source>
        <dbReference type="ARBA" id="ARBA00022630"/>
    </source>
</evidence>
<evidence type="ECO:0000256" key="11">
    <source>
        <dbReference type="ARBA" id="ARBA00048305"/>
    </source>
</evidence>
<comment type="function">
    <text evidence="10">Catalyzes the oxidation of L-aspartate to iminoaspartate, the first step in the de novo biosynthesis of NAD(+).</text>
</comment>
<evidence type="ECO:0000256" key="1">
    <source>
        <dbReference type="ARBA" id="ARBA00001974"/>
    </source>
</evidence>
<dbReference type="SUPFAM" id="SSF51905">
    <property type="entry name" value="FAD/NAD(P)-binding domain"/>
    <property type="match status" value="1"/>
</dbReference>
<dbReference type="Pfam" id="PF02910">
    <property type="entry name" value="Succ_DH_flav_C"/>
    <property type="match status" value="1"/>
</dbReference>
<evidence type="ECO:0000256" key="5">
    <source>
        <dbReference type="ARBA" id="ARBA00021901"/>
    </source>
</evidence>
<dbReference type="InterPro" id="IPR027477">
    <property type="entry name" value="Succ_DH/fumarate_Rdtase_cat_sf"/>
</dbReference>
<evidence type="ECO:0000256" key="8">
    <source>
        <dbReference type="ARBA" id="ARBA00022827"/>
    </source>
</evidence>
<evidence type="ECO:0000256" key="10">
    <source>
        <dbReference type="ARBA" id="ARBA00029426"/>
    </source>
</evidence>
<evidence type="ECO:0000259" key="15">
    <source>
        <dbReference type="Pfam" id="PF00890"/>
    </source>
</evidence>
<dbReference type="InterPro" id="IPR036188">
    <property type="entry name" value="FAD/NAD-bd_sf"/>
</dbReference>
<evidence type="ECO:0000256" key="9">
    <source>
        <dbReference type="ARBA" id="ARBA00023002"/>
    </source>
</evidence>
<dbReference type="RefSeq" id="WP_345063839.1">
    <property type="nucleotide sequence ID" value="NZ_BAABCN010000002.1"/>
</dbReference>
<accession>A0ABP7KBH5</accession>
<proteinExistence type="inferred from homology"/>
<dbReference type="InterPro" id="IPR037099">
    <property type="entry name" value="Fum_R/Succ_DH_flav-like_C_sf"/>
</dbReference>
<evidence type="ECO:0000313" key="17">
    <source>
        <dbReference type="EMBL" id="GAA3872082.1"/>
    </source>
</evidence>
<name>A0ABP7KBH5_9MICO</name>
<evidence type="ECO:0000256" key="13">
    <source>
        <dbReference type="RuleBase" id="RU362049"/>
    </source>
</evidence>
<dbReference type="Pfam" id="PF00890">
    <property type="entry name" value="FAD_binding_2"/>
    <property type="match status" value="1"/>
</dbReference>
<evidence type="ECO:0000313" key="18">
    <source>
        <dbReference type="Proteomes" id="UP001501803"/>
    </source>
</evidence>
<keyword evidence="7 13" id="KW-0662">Pyridine nucleotide biosynthesis</keyword>
<dbReference type="PANTHER" id="PTHR42716:SF2">
    <property type="entry name" value="L-ASPARTATE OXIDASE, CHLOROPLASTIC"/>
    <property type="match status" value="1"/>
</dbReference>
<comment type="pathway">
    <text evidence="2 13">Cofactor biosynthesis; NAD(+) biosynthesis; iminoaspartate from L-aspartate (oxidase route): step 1/1.</text>
</comment>
<keyword evidence="18" id="KW-1185">Reference proteome</keyword>
<organism evidence="17 18">
    <name type="scientific">Leifsonia kafniensis</name>
    <dbReference type="NCBI Taxonomy" id="475957"/>
    <lineage>
        <taxon>Bacteria</taxon>
        <taxon>Bacillati</taxon>
        <taxon>Actinomycetota</taxon>
        <taxon>Actinomycetes</taxon>
        <taxon>Micrococcales</taxon>
        <taxon>Microbacteriaceae</taxon>
        <taxon>Leifsonia</taxon>
    </lineage>
</organism>
<evidence type="ECO:0000256" key="2">
    <source>
        <dbReference type="ARBA" id="ARBA00004950"/>
    </source>
</evidence>
<dbReference type="InterPro" id="IPR005288">
    <property type="entry name" value="NadB"/>
</dbReference>
<dbReference type="PRINTS" id="PR00411">
    <property type="entry name" value="PNDRDTASEI"/>
</dbReference>
<protein>
    <recommendedName>
        <fullName evidence="5 12">L-aspartate oxidase</fullName>
        <ecNumber evidence="4 12">1.4.3.16</ecNumber>
    </recommendedName>
</protein>
<dbReference type="EMBL" id="BAABCN010000002">
    <property type="protein sequence ID" value="GAA3872082.1"/>
    <property type="molecule type" value="Genomic_DNA"/>
</dbReference>
<keyword evidence="6 13" id="KW-0285">Flavoprotein</keyword>
<evidence type="ECO:0000256" key="3">
    <source>
        <dbReference type="ARBA" id="ARBA00008562"/>
    </source>
</evidence>
<dbReference type="EC" id="1.4.3.16" evidence="4 12"/>
<dbReference type="Gene3D" id="3.50.50.60">
    <property type="entry name" value="FAD/NAD(P)-binding domain"/>
    <property type="match status" value="1"/>
</dbReference>
<keyword evidence="8 13" id="KW-0274">FAD</keyword>
<comment type="subcellular location">
    <subcellularLocation>
        <location evidence="13">Cytoplasm</location>
    </subcellularLocation>
</comment>
<evidence type="ECO:0000256" key="7">
    <source>
        <dbReference type="ARBA" id="ARBA00022642"/>
    </source>
</evidence>
<sequence>MASVLIVGSGLAGLLAAVRASDAGHTVTLVTKAELAESNTRYAQGGIAAALFPGDSVEAHVQDTLLAGAGLNDAAAVRVLCSEGPARVRDLIRFGVDFDHDESGLRRGLEAAHSRSRVLHAGGDATGAAIEAALIATVRRRSALPGPARPGALRIKEHTMLADLVLQNGRVTGALVAGVSGGATSGATGGSQVTRLIEADVVILATGGAGMLYRHTTNPSVATGDGVAAAWRAGAAVADLEFYQFHPTALAVPGTPLISEAVRGEGAVLLNSRGERFMLAVHPDAELAPRDVVARAIAAEMHAQGGEPVRLDATMINRAKLESRFPTITAACAAAGLDWAAEPVPVAPAAHYWMGGVATDQWGRSTLPGLFAIGEVARTGAHGANRLASNSLLEAAVFADRAVRALDESMVEPFSVEPTPLVELVETPASQPSNATRVRRSAHLVSTSSTNETQAEMPPFTRTALADLMWRCAGVHRSGTGLDEATAALAEWASRAPASEPLSAVEREDANLLLLAQLTVAAARARDESRGAHHRADFVLTQPTQARSRAWRRHDDTTAATWLLSSGSEPAGSELTDSEPTTTAGLPAVHPFSQAEEAFAC</sequence>
<dbReference type="InterPro" id="IPR015939">
    <property type="entry name" value="Fum_Rdtase/Succ_DH_flav-like_C"/>
</dbReference>
<comment type="similarity">
    <text evidence="3 13">Belongs to the FAD-dependent oxidoreductase 2 family. NadB subfamily.</text>
</comment>
<comment type="cofactor">
    <cofactor evidence="1 13">
        <name>FAD</name>
        <dbReference type="ChEBI" id="CHEBI:57692"/>
    </cofactor>
</comment>
<comment type="catalytic activity">
    <reaction evidence="11">
        <text>L-aspartate + O2 = iminosuccinate + H2O2</text>
        <dbReference type="Rhea" id="RHEA:25876"/>
        <dbReference type="ChEBI" id="CHEBI:15379"/>
        <dbReference type="ChEBI" id="CHEBI:16240"/>
        <dbReference type="ChEBI" id="CHEBI:29991"/>
        <dbReference type="ChEBI" id="CHEBI:77875"/>
        <dbReference type="EC" id="1.4.3.16"/>
    </reaction>
    <physiologicalReaction direction="left-to-right" evidence="11">
        <dbReference type="Rhea" id="RHEA:25877"/>
    </physiologicalReaction>
</comment>
<feature type="region of interest" description="Disordered" evidence="14">
    <location>
        <begin position="565"/>
        <end position="590"/>
    </location>
</feature>
<comment type="caution">
    <text evidence="17">The sequence shown here is derived from an EMBL/GenBank/DDBJ whole genome shotgun (WGS) entry which is preliminary data.</text>
</comment>
<feature type="domain" description="FAD-dependent oxidoreductase 2 FAD-binding" evidence="15">
    <location>
        <begin position="4"/>
        <end position="392"/>
    </location>
</feature>
<evidence type="ECO:0000256" key="4">
    <source>
        <dbReference type="ARBA" id="ARBA00012173"/>
    </source>
</evidence>
<dbReference type="PANTHER" id="PTHR42716">
    <property type="entry name" value="L-ASPARTATE OXIDASE"/>
    <property type="match status" value="1"/>
</dbReference>
<evidence type="ECO:0000256" key="14">
    <source>
        <dbReference type="SAM" id="MobiDB-lite"/>
    </source>
</evidence>
<dbReference type="InterPro" id="IPR003953">
    <property type="entry name" value="FAD-dep_OxRdtase_2_FAD-bd"/>
</dbReference>
<evidence type="ECO:0000259" key="16">
    <source>
        <dbReference type="Pfam" id="PF02910"/>
    </source>
</evidence>
<evidence type="ECO:0000256" key="12">
    <source>
        <dbReference type="NCBIfam" id="TIGR00551"/>
    </source>
</evidence>
<gene>
    <name evidence="17" type="primary">nadB</name>
    <name evidence="17" type="ORF">GCM10022381_13930</name>
</gene>
<dbReference type="Gene3D" id="3.90.700.10">
    <property type="entry name" value="Succinate dehydrogenase/fumarate reductase flavoprotein, catalytic domain"/>
    <property type="match status" value="1"/>
</dbReference>
<dbReference type="Proteomes" id="UP001501803">
    <property type="component" value="Unassembled WGS sequence"/>
</dbReference>
<dbReference type="SUPFAM" id="SSF56425">
    <property type="entry name" value="Succinate dehydrogenase/fumarate reductase flavoprotein, catalytic domain"/>
    <property type="match status" value="1"/>
</dbReference>
<dbReference type="Gene3D" id="1.20.58.100">
    <property type="entry name" value="Fumarate reductase/succinate dehydrogenase flavoprotein-like, C-terminal domain"/>
    <property type="match status" value="1"/>
</dbReference>
<feature type="domain" description="Fumarate reductase/succinate dehydrogenase flavoprotein-like C-terminal" evidence="16">
    <location>
        <begin position="462"/>
        <end position="555"/>
    </location>
</feature>
<keyword evidence="9 13" id="KW-0560">Oxidoreductase</keyword>
<dbReference type="NCBIfam" id="TIGR00551">
    <property type="entry name" value="nadB"/>
    <property type="match status" value="1"/>
</dbReference>
<dbReference type="SUPFAM" id="SSF46977">
    <property type="entry name" value="Succinate dehydrogenase/fumarate reductase flavoprotein C-terminal domain"/>
    <property type="match status" value="1"/>
</dbReference>
<reference evidence="18" key="1">
    <citation type="journal article" date="2019" name="Int. J. Syst. Evol. Microbiol.">
        <title>The Global Catalogue of Microorganisms (GCM) 10K type strain sequencing project: providing services to taxonomists for standard genome sequencing and annotation.</title>
        <authorList>
            <consortium name="The Broad Institute Genomics Platform"/>
            <consortium name="The Broad Institute Genome Sequencing Center for Infectious Disease"/>
            <person name="Wu L."/>
            <person name="Ma J."/>
        </authorList>
    </citation>
    <scope>NUCLEOTIDE SEQUENCE [LARGE SCALE GENOMIC DNA]</scope>
    <source>
        <strain evidence="18">JCM 17021</strain>
    </source>
</reference>
<dbReference type="PRINTS" id="PR00368">
    <property type="entry name" value="FADPNR"/>
</dbReference>